<dbReference type="Proteomes" id="UP000264056">
    <property type="component" value="Unassembled WGS sequence"/>
</dbReference>
<dbReference type="OrthoDB" id="9794566at2"/>
<dbReference type="GO" id="GO:0005737">
    <property type="term" value="C:cytoplasm"/>
    <property type="evidence" value="ECO:0007669"/>
    <property type="project" value="UniProtKB-SubCell"/>
</dbReference>
<reference evidence="9 11" key="2">
    <citation type="submission" date="2018-08" db="EMBL/GenBank/DDBJ databases">
        <title>Draft genome of Streptococcus sp. nov. Z1.</title>
        <authorList>
            <person name="Tian Z."/>
        </authorList>
    </citation>
    <scope>NUCLEOTIDE SEQUENCE [LARGE SCALE GENOMIC DNA]</scope>
    <source>
        <strain evidence="9">Z1</strain>
        <strain evidence="11">Z1(2018)</strain>
    </source>
</reference>
<comment type="similarity">
    <text evidence="1 5">Belongs to the acetyltransferase family. RimI subfamily.</text>
</comment>
<dbReference type="Pfam" id="PF00583">
    <property type="entry name" value="Acetyltransf_1"/>
    <property type="match status" value="1"/>
</dbReference>
<dbReference type="EMBL" id="QVQZ01000002">
    <property type="protein sequence ID" value="RFU53929.1"/>
    <property type="molecule type" value="Genomic_DNA"/>
</dbReference>
<accession>A0A346NA71</accession>
<dbReference type="PANTHER" id="PTHR43420">
    <property type="entry name" value="ACETYLTRANSFERASE"/>
    <property type="match status" value="1"/>
</dbReference>
<comment type="function">
    <text evidence="5">Acetylates the N-terminal alanine of ribosomal protein bS18.</text>
</comment>
<dbReference type="KEGG" id="schj:DDV21_001945"/>
<evidence type="ECO:0000256" key="1">
    <source>
        <dbReference type="ARBA" id="ARBA00005395"/>
    </source>
</evidence>
<dbReference type="AlphaFoldDB" id="A0A372KNS9"/>
<dbReference type="SUPFAM" id="SSF55729">
    <property type="entry name" value="Acyl-CoA N-acyltransferases (Nat)"/>
    <property type="match status" value="1"/>
</dbReference>
<evidence type="ECO:0000256" key="5">
    <source>
        <dbReference type="RuleBase" id="RU363094"/>
    </source>
</evidence>
<dbReference type="Proteomes" id="UP000262901">
    <property type="component" value="Unassembled WGS sequence"/>
</dbReference>
<dbReference type="GO" id="GO:0008999">
    <property type="term" value="F:protein-N-terminal-alanine acetyltransferase activity"/>
    <property type="evidence" value="ECO:0007669"/>
    <property type="project" value="UniProtKB-EC"/>
</dbReference>
<dbReference type="EC" id="2.3.1.266" evidence="5"/>
<dbReference type="CDD" id="cd04301">
    <property type="entry name" value="NAT_SF"/>
    <property type="match status" value="1"/>
</dbReference>
<comment type="catalytic activity">
    <reaction evidence="5">
        <text>N-terminal L-alanyl-[ribosomal protein bS18] + acetyl-CoA = N-terminal N(alpha)-acetyl-L-alanyl-[ribosomal protein bS18] + CoA + H(+)</text>
        <dbReference type="Rhea" id="RHEA:43756"/>
        <dbReference type="Rhea" id="RHEA-COMP:10676"/>
        <dbReference type="Rhea" id="RHEA-COMP:10677"/>
        <dbReference type="ChEBI" id="CHEBI:15378"/>
        <dbReference type="ChEBI" id="CHEBI:57287"/>
        <dbReference type="ChEBI" id="CHEBI:57288"/>
        <dbReference type="ChEBI" id="CHEBI:64718"/>
        <dbReference type="ChEBI" id="CHEBI:83683"/>
        <dbReference type="EC" id="2.3.1.266"/>
    </reaction>
</comment>
<name>A0A372KNS9_9STRE</name>
<dbReference type="InterPro" id="IPR000182">
    <property type="entry name" value="GNAT_dom"/>
</dbReference>
<dbReference type="Gene3D" id="3.40.630.30">
    <property type="match status" value="1"/>
</dbReference>
<reference evidence="10" key="3">
    <citation type="submission" date="2018-08" db="EMBL/GenBank/DDBJ databases">
        <title>Streptococcus chenjunshii sp. nov., isolated from stools sample of the Tibetan antelope in the Qinghai-Tibet plateau, China.</title>
        <authorList>
            <person name="Tian Z."/>
        </authorList>
    </citation>
    <scope>NUCLEOTIDE SEQUENCE [LARGE SCALE GENOMIC DNA]</scope>
    <source>
        <strain evidence="10">Z15</strain>
    </source>
</reference>
<dbReference type="InterPro" id="IPR006464">
    <property type="entry name" value="AcTrfase_RimI/Ard1"/>
</dbReference>
<reference evidence="8 12" key="1">
    <citation type="submission" date="2018-08" db="EMBL/GenBank/DDBJ databases">
        <title>Draft genome of Streptococcus sp .nov. Z2.</title>
        <authorList>
            <person name="Tian Z."/>
        </authorList>
    </citation>
    <scope>NUCLEOTIDE SEQUENCE [LARGE SCALE GENOMIC DNA]</scope>
    <source>
        <strain evidence="8 12">Z2</strain>
    </source>
</reference>
<keyword evidence="12" id="KW-1185">Reference proteome</keyword>
<evidence type="ECO:0000313" key="11">
    <source>
        <dbReference type="Proteomes" id="UP000262901"/>
    </source>
</evidence>
<dbReference type="EMBL" id="QVQY01000002">
    <property type="protein sequence ID" value="RFU51841.1"/>
    <property type="molecule type" value="Genomic_DNA"/>
</dbReference>
<protein>
    <recommendedName>
        <fullName evidence="5">[Ribosomal protein bS18]-alanine N-acetyltransferase</fullName>
        <ecNumber evidence="5">2.3.1.266</ecNumber>
    </recommendedName>
</protein>
<evidence type="ECO:0000256" key="2">
    <source>
        <dbReference type="ARBA" id="ARBA00022490"/>
    </source>
</evidence>
<dbReference type="EMBL" id="CP031733">
    <property type="protein sequence ID" value="AXQ77916.1"/>
    <property type="molecule type" value="Genomic_DNA"/>
</dbReference>
<reference evidence="7" key="4">
    <citation type="journal article" date="2019" name="Int. J. Syst. Evol. Microbiol.">
        <title>Streptococcus chenjunshii sp. nov. isolated from feces of Tibetan antelopes.</title>
        <authorList>
            <person name="Tian Z."/>
            <person name="Lu S."/>
            <person name="Jin D."/>
            <person name="Yang J."/>
            <person name="Pu J."/>
            <person name="Lai X.H."/>
            <person name="Bai X.N."/>
            <person name="Wu X.M."/>
            <person name="Li J."/>
            <person name="Wang S."/>
            <person name="Xu J."/>
        </authorList>
    </citation>
    <scope>NUCLEOTIDE SEQUENCE</scope>
    <source>
        <strain evidence="7">Z15</strain>
    </source>
</reference>
<keyword evidence="4" id="KW-0012">Acyltransferase</keyword>
<feature type="domain" description="N-acetyltransferase" evidence="6">
    <location>
        <begin position="1"/>
        <end position="138"/>
    </location>
</feature>
<keyword evidence="3 9" id="KW-0808">Transferase</keyword>
<dbReference type="Proteomes" id="UP000246115">
    <property type="component" value="Chromosome"/>
</dbReference>
<evidence type="ECO:0000259" key="6">
    <source>
        <dbReference type="PROSITE" id="PS51186"/>
    </source>
</evidence>
<dbReference type="InterPro" id="IPR016181">
    <property type="entry name" value="Acyl_CoA_acyltransferase"/>
</dbReference>
<evidence type="ECO:0000313" key="9">
    <source>
        <dbReference type="EMBL" id="RFU53929.1"/>
    </source>
</evidence>
<sequence>MKKIEEKAEAVFAILSDVYGSSPWSEQQIAEDMQKDYVDYFFVQNEEDIIGFLSVQHLVGELEITNIAVLRRYQGQGIGSQLLSYLDKLGFPIFLEVRESNRLARSLYQKFGFEIIGRRNNYYHEPQENAIVMKREGSNEG</sequence>
<accession>A0A372KNS9</accession>
<evidence type="ECO:0000256" key="4">
    <source>
        <dbReference type="ARBA" id="ARBA00023315"/>
    </source>
</evidence>
<dbReference type="InterPro" id="IPR050680">
    <property type="entry name" value="YpeA/RimI_acetyltransf"/>
</dbReference>
<evidence type="ECO:0000313" key="8">
    <source>
        <dbReference type="EMBL" id="RFU51841.1"/>
    </source>
</evidence>
<dbReference type="PANTHER" id="PTHR43420:SF44">
    <property type="entry name" value="ACETYLTRANSFERASE YPEA"/>
    <property type="match status" value="1"/>
</dbReference>
<keyword evidence="2 5" id="KW-0963">Cytoplasm</keyword>
<evidence type="ECO:0000313" key="12">
    <source>
        <dbReference type="Proteomes" id="UP000264056"/>
    </source>
</evidence>
<gene>
    <name evidence="9" type="primary">rimI</name>
    <name evidence="7" type="ORF">DDV21_001945</name>
    <name evidence="8" type="ORF">DDV22_01830</name>
    <name evidence="9" type="ORF">DDV23_02330</name>
</gene>
<proteinExistence type="inferred from homology"/>
<evidence type="ECO:0000313" key="7">
    <source>
        <dbReference type="EMBL" id="AXQ77916.1"/>
    </source>
</evidence>
<evidence type="ECO:0000256" key="3">
    <source>
        <dbReference type="ARBA" id="ARBA00022679"/>
    </source>
</evidence>
<organism evidence="9 11">
    <name type="scientific">Streptococcus chenjunshii</name>
    <dbReference type="NCBI Taxonomy" id="2173853"/>
    <lineage>
        <taxon>Bacteria</taxon>
        <taxon>Bacillati</taxon>
        <taxon>Bacillota</taxon>
        <taxon>Bacilli</taxon>
        <taxon>Lactobacillales</taxon>
        <taxon>Streptococcaceae</taxon>
        <taxon>Streptococcus</taxon>
    </lineage>
</organism>
<comment type="subcellular location">
    <subcellularLocation>
        <location evidence="5">Cytoplasm</location>
    </subcellularLocation>
</comment>
<dbReference type="PROSITE" id="PS51186">
    <property type="entry name" value="GNAT"/>
    <property type="match status" value="1"/>
</dbReference>
<dbReference type="NCBIfam" id="TIGR01575">
    <property type="entry name" value="rimI"/>
    <property type="match status" value="1"/>
</dbReference>
<evidence type="ECO:0000313" key="10">
    <source>
        <dbReference type="Proteomes" id="UP000246115"/>
    </source>
</evidence>
<dbReference type="RefSeq" id="WP_116877498.1">
    <property type="nucleotide sequence ID" value="NZ_CP031733.1"/>
</dbReference>